<evidence type="ECO:0000313" key="2">
    <source>
        <dbReference type="Proteomes" id="UP000709295"/>
    </source>
</evidence>
<proteinExistence type="predicted"/>
<accession>A0A8J5IMN1</accession>
<sequence length="77" mass="8972">MRAIGLRHACLHRILFDSVWMLERASTTACIDAHASRWSKHSVASRVYSAFTNNHLSRKRQSTWHWSSWRPSFCTIG</sequence>
<organism evidence="1 2">
    <name type="scientific">Phytophthora aleatoria</name>
    <dbReference type="NCBI Taxonomy" id="2496075"/>
    <lineage>
        <taxon>Eukaryota</taxon>
        <taxon>Sar</taxon>
        <taxon>Stramenopiles</taxon>
        <taxon>Oomycota</taxon>
        <taxon>Peronosporomycetes</taxon>
        <taxon>Peronosporales</taxon>
        <taxon>Peronosporaceae</taxon>
        <taxon>Phytophthora</taxon>
    </lineage>
</organism>
<dbReference type="EMBL" id="JAENGY010000210">
    <property type="protein sequence ID" value="KAG6969363.1"/>
    <property type="molecule type" value="Genomic_DNA"/>
</dbReference>
<gene>
    <name evidence="1" type="ORF">JG688_00005333</name>
</gene>
<evidence type="ECO:0000313" key="1">
    <source>
        <dbReference type="EMBL" id="KAG6969363.1"/>
    </source>
</evidence>
<dbReference type="Proteomes" id="UP000709295">
    <property type="component" value="Unassembled WGS sequence"/>
</dbReference>
<reference evidence="1" key="1">
    <citation type="submission" date="2021-01" db="EMBL/GenBank/DDBJ databases">
        <title>Phytophthora aleatoria, a newly-described species from Pinus radiata is distinct from Phytophthora cactorum isolates based on comparative genomics.</title>
        <authorList>
            <person name="Mcdougal R."/>
            <person name="Panda P."/>
            <person name="Williams N."/>
            <person name="Studholme D.J."/>
        </authorList>
    </citation>
    <scope>NUCLEOTIDE SEQUENCE</scope>
    <source>
        <strain evidence="1">NZFS 4037</strain>
    </source>
</reference>
<protein>
    <submittedName>
        <fullName evidence="1">Uncharacterized protein</fullName>
    </submittedName>
</protein>
<keyword evidence="2" id="KW-1185">Reference proteome</keyword>
<name>A0A8J5IMN1_9STRA</name>
<comment type="caution">
    <text evidence="1">The sequence shown here is derived from an EMBL/GenBank/DDBJ whole genome shotgun (WGS) entry which is preliminary data.</text>
</comment>
<dbReference type="AlphaFoldDB" id="A0A8J5IMN1"/>